<dbReference type="VEuPathDB" id="GiardiaDB:GMRT_10974"/>
<dbReference type="PROSITE" id="PS51044">
    <property type="entry name" value="ZF_SP_RING"/>
    <property type="match status" value="1"/>
</dbReference>
<name>A0A4Z1TA05_GIAMU</name>
<evidence type="ECO:0000256" key="2">
    <source>
        <dbReference type="ARBA" id="ARBA00022771"/>
    </source>
</evidence>
<dbReference type="GO" id="GO:0008270">
    <property type="term" value="F:zinc ion binding"/>
    <property type="evidence" value="ECO:0007669"/>
    <property type="project" value="UniProtKB-KW"/>
</dbReference>
<proteinExistence type="predicted"/>
<gene>
    <name evidence="7" type="ORF">GMRT_10974</name>
</gene>
<evidence type="ECO:0000256" key="4">
    <source>
        <dbReference type="PROSITE-ProRule" id="PRU00452"/>
    </source>
</evidence>
<keyword evidence="1" id="KW-0479">Metal-binding</keyword>
<comment type="caution">
    <text evidence="7">The sequence shown here is derived from an EMBL/GenBank/DDBJ whole genome shotgun (WGS) entry which is preliminary data.</text>
</comment>
<dbReference type="GO" id="GO:0061665">
    <property type="term" value="F:SUMO ligase activity"/>
    <property type="evidence" value="ECO:0007669"/>
    <property type="project" value="TreeGrafter"/>
</dbReference>
<feature type="domain" description="SP-RING-type" evidence="6">
    <location>
        <begin position="520"/>
        <end position="601"/>
    </location>
</feature>
<dbReference type="CDD" id="cd16650">
    <property type="entry name" value="SP-RING_PIAS-like"/>
    <property type="match status" value="1"/>
</dbReference>
<dbReference type="PANTHER" id="PTHR10782">
    <property type="entry name" value="ZINC FINGER MIZ DOMAIN-CONTAINING PROTEIN"/>
    <property type="match status" value="1"/>
</dbReference>
<dbReference type="Gene3D" id="3.30.40.10">
    <property type="entry name" value="Zinc/RING finger domain, C3HC4 (zinc finger)"/>
    <property type="match status" value="1"/>
</dbReference>
<evidence type="ECO:0000313" key="7">
    <source>
        <dbReference type="EMBL" id="TNJ29339.1"/>
    </source>
</evidence>
<dbReference type="PANTHER" id="PTHR10782:SF4">
    <property type="entry name" value="TONALLI, ISOFORM E"/>
    <property type="match status" value="1"/>
</dbReference>
<sequence>MFCTLNAPAFIPAPPTELAERWATCIDQLFKEGFGDLDKLESRYWEPFLLTMSLFSNKAETNLRPISQIVSSPSAMVAELRTQPQARLKLCTYELFLLGTFGVNIVRTLHEAGIELYITLGTYAYPYIRENGSYLYHETIVALETANIWSTGINKMPFPYSYPPAAIAYHSLPHTPNAAFFLTARFCDQLLAMPELFVSRGVDLTKNVLSNRTWRGDSSLFDLDAAKATVQTLRARLKALDLHEEVKSYIYLNGSFVQPPILLEDAITGFYVGCVKALMRPQYVWEELTVKHDGMPQGNPDPRMISFDQMLIETFKHNARYLCWFIQRATHVANIPPALLICNEEYDQRRFRTMYLPLVVEPFEVLERTPGRILSFASLPRPYINPTEISHLFMETSLTRVWSSPAGVTMHLAYSLPWSTISTYLSILINAYLYLKKQYGFSQVEPGRTTIREMLYIFEHPQWFFEELQKYDYKRHCAPLKLIIYSSTILDRILELFQNKSIARLFYRKLPFEMIYSKLIHKKDIFLSLTLNLEDPYTQELMTTPVRSFRCAHVRCFDLHAFISAACSRDLWRCPVCGTKISPSDLYRDIYCHMAVRYVKETGASTRTVSLHPVTLLPTELGPRCSSRSFSPWPLESKEPPEQLIASEVQLS</sequence>
<dbReference type="Proteomes" id="UP000315496">
    <property type="component" value="Chromosome 1"/>
</dbReference>
<dbReference type="InterPro" id="IPR013083">
    <property type="entry name" value="Znf_RING/FYVE/PHD"/>
</dbReference>
<keyword evidence="2 4" id="KW-0863">Zinc-finger</keyword>
<dbReference type="Pfam" id="PF02891">
    <property type="entry name" value="zf-MIZ"/>
    <property type="match status" value="1"/>
</dbReference>
<keyword evidence="8" id="KW-1185">Reference proteome</keyword>
<evidence type="ECO:0000256" key="5">
    <source>
        <dbReference type="SAM" id="MobiDB-lite"/>
    </source>
</evidence>
<dbReference type="GO" id="GO:0016925">
    <property type="term" value="P:protein sumoylation"/>
    <property type="evidence" value="ECO:0007669"/>
    <property type="project" value="TreeGrafter"/>
</dbReference>
<reference evidence="7 8" key="1">
    <citation type="submission" date="2019-05" db="EMBL/GenBank/DDBJ databases">
        <title>The compact genome of Giardia muris reveals important steps in the evolution of intestinal protozoan parasites.</title>
        <authorList>
            <person name="Xu F."/>
            <person name="Jimenez-Gonzalez A."/>
            <person name="Einarsson E."/>
            <person name="Astvaldsson A."/>
            <person name="Peirasmaki D."/>
            <person name="Eckmann L."/>
            <person name="Andersson J.O."/>
            <person name="Svard S.G."/>
            <person name="Jerlstrom-Hultqvist J."/>
        </authorList>
    </citation>
    <scope>NUCLEOTIDE SEQUENCE [LARGE SCALE GENOMIC DNA]</scope>
    <source>
        <strain evidence="7 8">Roberts-Thomson</strain>
    </source>
</reference>
<evidence type="ECO:0000259" key="6">
    <source>
        <dbReference type="PROSITE" id="PS51044"/>
    </source>
</evidence>
<feature type="region of interest" description="Disordered" evidence="5">
    <location>
        <begin position="630"/>
        <end position="652"/>
    </location>
</feature>
<dbReference type="GO" id="GO:0000785">
    <property type="term" value="C:chromatin"/>
    <property type="evidence" value="ECO:0007669"/>
    <property type="project" value="TreeGrafter"/>
</dbReference>
<dbReference type="InterPro" id="IPR004181">
    <property type="entry name" value="Znf_MIZ"/>
</dbReference>
<dbReference type="EMBL" id="VDLU01000001">
    <property type="protein sequence ID" value="TNJ29339.1"/>
    <property type="molecule type" value="Genomic_DNA"/>
</dbReference>
<keyword evidence="3" id="KW-0862">Zinc</keyword>
<dbReference type="OrthoDB" id="27975at2759"/>
<evidence type="ECO:0000256" key="3">
    <source>
        <dbReference type="ARBA" id="ARBA00022833"/>
    </source>
</evidence>
<accession>A0A4Z1TA05</accession>
<evidence type="ECO:0000256" key="1">
    <source>
        <dbReference type="ARBA" id="ARBA00022723"/>
    </source>
</evidence>
<organism evidence="7 8">
    <name type="scientific">Giardia muris</name>
    <dbReference type="NCBI Taxonomy" id="5742"/>
    <lineage>
        <taxon>Eukaryota</taxon>
        <taxon>Metamonada</taxon>
        <taxon>Diplomonadida</taxon>
        <taxon>Hexamitidae</taxon>
        <taxon>Giardiinae</taxon>
        <taxon>Giardia</taxon>
    </lineage>
</organism>
<evidence type="ECO:0000313" key="8">
    <source>
        <dbReference type="Proteomes" id="UP000315496"/>
    </source>
</evidence>
<dbReference type="AlphaFoldDB" id="A0A4Z1TA05"/>
<protein>
    <submittedName>
        <fullName evidence="7">Zinc finger domain protein</fullName>
    </submittedName>
</protein>